<dbReference type="Gene3D" id="3.90.220.20">
    <property type="entry name" value="DNA methylase specificity domains"/>
    <property type="match status" value="2"/>
</dbReference>
<evidence type="ECO:0000259" key="4">
    <source>
        <dbReference type="Pfam" id="PF01420"/>
    </source>
</evidence>
<keyword evidence="3" id="KW-0238">DNA-binding</keyword>
<dbReference type="InterPro" id="IPR000055">
    <property type="entry name" value="Restrct_endonuc_typeI_TRD"/>
</dbReference>
<dbReference type="EMBL" id="CP095353">
    <property type="protein sequence ID" value="XAG71068.1"/>
    <property type="molecule type" value="Genomic_DNA"/>
</dbReference>
<dbReference type="GO" id="GO:0009307">
    <property type="term" value="P:DNA restriction-modification system"/>
    <property type="evidence" value="ECO:0007669"/>
    <property type="project" value="UniProtKB-KW"/>
</dbReference>
<dbReference type="GO" id="GO:0016787">
    <property type="term" value="F:hydrolase activity"/>
    <property type="evidence" value="ECO:0007669"/>
    <property type="project" value="UniProtKB-KW"/>
</dbReference>
<name>A0AAU6UD69_UNCXX</name>
<organism evidence="5">
    <name type="scientific">bacterium 19CA06SA08-2</name>
    <dbReference type="NCBI Taxonomy" id="2920658"/>
    <lineage>
        <taxon>Bacteria</taxon>
    </lineage>
</organism>
<dbReference type="EC" id="3.1.21.-" evidence="5"/>
<dbReference type="SUPFAM" id="SSF116734">
    <property type="entry name" value="DNA methylase specificity domain"/>
    <property type="match status" value="2"/>
</dbReference>
<dbReference type="Pfam" id="PF01420">
    <property type="entry name" value="Methylase_S"/>
    <property type="match status" value="1"/>
</dbReference>
<keyword evidence="5" id="KW-0378">Hydrolase</keyword>
<comment type="similarity">
    <text evidence="1">Belongs to the type-I restriction system S methylase family.</text>
</comment>
<dbReference type="GO" id="GO:0003677">
    <property type="term" value="F:DNA binding"/>
    <property type="evidence" value="ECO:0007669"/>
    <property type="project" value="UniProtKB-KW"/>
</dbReference>
<keyword evidence="5" id="KW-0255">Endonuclease</keyword>
<reference evidence="5" key="1">
    <citation type="submission" date="2022-03" db="EMBL/GenBank/DDBJ databases">
        <title>Sea Food Isolates.</title>
        <authorList>
            <person name="Li c."/>
        </authorList>
    </citation>
    <scope>NUCLEOTIDE SEQUENCE</scope>
    <source>
        <strain evidence="5">19CA06SA08-2</strain>
    </source>
</reference>
<keyword evidence="2" id="KW-0680">Restriction system</keyword>
<evidence type="ECO:0000256" key="3">
    <source>
        <dbReference type="ARBA" id="ARBA00023125"/>
    </source>
</evidence>
<dbReference type="REBASE" id="848749">
    <property type="entry name" value="S.BspA082ORF8955P"/>
</dbReference>
<evidence type="ECO:0000256" key="2">
    <source>
        <dbReference type="ARBA" id="ARBA00022747"/>
    </source>
</evidence>
<dbReference type="AlphaFoldDB" id="A0AAU6UD69"/>
<keyword evidence="5" id="KW-0540">Nuclease</keyword>
<evidence type="ECO:0000313" key="5">
    <source>
        <dbReference type="EMBL" id="XAG71068.1"/>
    </source>
</evidence>
<proteinExistence type="inferred from homology"/>
<dbReference type="PANTHER" id="PTHR30408">
    <property type="entry name" value="TYPE-1 RESTRICTION ENZYME ECOKI SPECIFICITY PROTEIN"/>
    <property type="match status" value="1"/>
</dbReference>
<dbReference type="InterPro" id="IPR052021">
    <property type="entry name" value="Type-I_RS_S_subunit"/>
</dbReference>
<dbReference type="InterPro" id="IPR044946">
    <property type="entry name" value="Restrct_endonuc_typeI_TRD_sf"/>
</dbReference>
<dbReference type="PANTHER" id="PTHR30408:SF12">
    <property type="entry name" value="TYPE I RESTRICTION ENZYME MJAVIII SPECIFICITY SUBUNIT"/>
    <property type="match status" value="1"/>
</dbReference>
<gene>
    <name evidence="5" type="ORF">MRM75_08960</name>
</gene>
<feature type="domain" description="Type I restriction modification DNA specificity" evidence="4">
    <location>
        <begin position="351"/>
        <end position="440"/>
    </location>
</feature>
<dbReference type="CDD" id="cd17526">
    <property type="entry name" value="RMtype1_S_Cje2232P-TRD2-CR2_like"/>
    <property type="match status" value="1"/>
</dbReference>
<accession>A0AAU6UD69</accession>
<evidence type="ECO:0000256" key="1">
    <source>
        <dbReference type="ARBA" id="ARBA00010923"/>
    </source>
</evidence>
<dbReference type="GO" id="GO:0004519">
    <property type="term" value="F:endonuclease activity"/>
    <property type="evidence" value="ECO:0007669"/>
    <property type="project" value="UniProtKB-KW"/>
</dbReference>
<protein>
    <submittedName>
        <fullName evidence="5">Restriction endonuclease subunit S</fullName>
        <ecNumber evidence="5">3.1.21.-</ecNumber>
    </submittedName>
</protein>
<sequence>MTPGTDEERVFIVGRGEIRGRIDAFYWQPKFHAMDAIFAMLGARVAKLGSIAYGLTNGDHGGVQYTESGIRYLRGQSVTELGLDLEKDTKFIADSEHKRMIRAEVVNGDVLYTIAGSIGNACLVSGVERANINQAIVRIKPGPVVIGQYLCDFLNSNIGKLQSRRIANGGVQLNINFTEVKALKVLLPELDVQEKFVAQLANARHAYKTALNKADELLASIDEYLLSELGVTLPPKSENIIANRIFMVQRKELTGWRFDPLSHSFELWQAIEEAHVPTKKLGLCCHYLKTGFAAGGDMQLFDNSGVVQLRPTNIDTNRELVFGRNVYLDKSVLMDRPDDVVRPGEVIFNNTNSQELVGKTAYMDIDGESFVCSNHMTRIAVIEDELDAEYLTSLLNAYQRLKVFFSLCTNWNNQSGVNVDLLRQLPIPLPSKEKQMVIAGNIRAIRQEAKRLRQTAETELDAAKCRIEAILFGEETA</sequence>